<dbReference type="InterPro" id="IPR050111">
    <property type="entry name" value="C-type_lectin/snaclec_domain"/>
</dbReference>
<dbReference type="InterPro" id="IPR001304">
    <property type="entry name" value="C-type_lectin-like"/>
</dbReference>
<gene>
    <name evidence="2" type="ORF">MAR_019868</name>
</gene>
<dbReference type="EMBL" id="CP111016">
    <property type="protein sequence ID" value="WAR04499.1"/>
    <property type="molecule type" value="Genomic_DNA"/>
</dbReference>
<name>A0ABY7E5P0_MYAAR</name>
<proteinExistence type="predicted"/>
<accession>A0ABY7E5P0</accession>
<feature type="domain" description="C-type lectin" evidence="1">
    <location>
        <begin position="60"/>
        <end position="151"/>
    </location>
</feature>
<dbReference type="Gene3D" id="3.10.100.10">
    <property type="entry name" value="Mannose-Binding Protein A, subunit A"/>
    <property type="match status" value="1"/>
</dbReference>
<organism evidence="2 3">
    <name type="scientific">Mya arenaria</name>
    <name type="common">Soft-shell clam</name>
    <dbReference type="NCBI Taxonomy" id="6604"/>
    <lineage>
        <taxon>Eukaryota</taxon>
        <taxon>Metazoa</taxon>
        <taxon>Spiralia</taxon>
        <taxon>Lophotrochozoa</taxon>
        <taxon>Mollusca</taxon>
        <taxon>Bivalvia</taxon>
        <taxon>Autobranchia</taxon>
        <taxon>Heteroconchia</taxon>
        <taxon>Euheterodonta</taxon>
        <taxon>Imparidentia</taxon>
        <taxon>Neoheterodontei</taxon>
        <taxon>Myida</taxon>
        <taxon>Myoidea</taxon>
        <taxon>Myidae</taxon>
        <taxon>Mya</taxon>
    </lineage>
</organism>
<reference evidence="2" key="1">
    <citation type="submission" date="2022-11" db="EMBL/GenBank/DDBJ databases">
        <title>Centuries of genome instability and evolution in soft-shell clam transmissible cancer (bioRxiv).</title>
        <authorList>
            <person name="Hart S.F.M."/>
            <person name="Yonemitsu M.A."/>
            <person name="Giersch R.M."/>
            <person name="Beal B.F."/>
            <person name="Arriagada G."/>
            <person name="Davis B.W."/>
            <person name="Ostrander E.A."/>
            <person name="Goff S.P."/>
            <person name="Metzger M.J."/>
        </authorList>
    </citation>
    <scope>NUCLEOTIDE SEQUENCE</scope>
    <source>
        <strain evidence="2">MELC-2E11</strain>
        <tissue evidence="2">Siphon/mantle</tissue>
    </source>
</reference>
<evidence type="ECO:0000259" key="1">
    <source>
        <dbReference type="PROSITE" id="PS50041"/>
    </source>
</evidence>
<protein>
    <submittedName>
        <fullName evidence="2">PLCL-like protein</fullName>
    </submittedName>
</protein>
<sequence>MRMQERIFICFRFHTSYNNDDDDDDDDDGDDDVVVVMVVVMITKMRHSLPQLLTGCPNGWIAYEGSCYLFNNKDMMSFAVAEVTRQIYLIISVKLWWIGIQDMVDGDWRYTSDDSRVTFFDWEPSQPDEGSNADCGVLWANKDYKWGDHRCVDVGSYKVYAICEAR</sequence>
<evidence type="ECO:0000313" key="3">
    <source>
        <dbReference type="Proteomes" id="UP001164746"/>
    </source>
</evidence>
<dbReference type="InterPro" id="IPR016186">
    <property type="entry name" value="C-type_lectin-like/link_sf"/>
</dbReference>
<evidence type="ECO:0000313" key="2">
    <source>
        <dbReference type="EMBL" id="WAR04499.1"/>
    </source>
</evidence>
<dbReference type="Proteomes" id="UP001164746">
    <property type="component" value="Chromosome 5"/>
</dbReference>
<dbReference type="InterPro" id="IPR016187">
    <property type="entry name" value="CTDL_fold"/>
</dbReference>
<dbReference type="SUPFAM" id="SSF56436">
    <property type="entry name" value="C-type lectin-like"/>
    <property type="match status" value="1"/>
</dbReference>
<dbReference type="PANTHER" id="PTHR22803">
    <property type="entry name" value="MANNOSE, PHOSPHOLIPASE, LECTIN RECEPTOR RELATED"/>
    <property type="match status" value="1"/>
</dbReference>
<keyword evidence="3" id="KW-1185">Reference proteome</keyword>
<dbReference type="PROSITE" id="PS50041">
    <property type="entry name" value="C_TYPE_LECTIN_2"/>
    <property type="match status" value="1"/>
</dbReference>
<dbReference type="Pfam" id="PF00059">
    <property type="entry name" value="Lectin_C"/>
    <property type="match status" value="1"/>
</dbReference>